<feature type="transmembrane region" description="Helical" evidence="9">
    <location>
        <begin position="263"/>
        <end position="285"/>
    </location>
</feature>
<keyword evidence="5 8" id="KW-0812">Transmembrane</keyword>
<feature type="transmembrane region" description="Helical" evidence="9">
    <location>
        <begin position="66"/>
        <end position="88"/>
    </location>
</feature>
<proteinExistence type="inferred from homology"/>
<gene>
    <name evidence="10" type="ORF">PLBR_LOCUS8760</name>
</gene>
<evidence type="ECO:0000256" key="8">
    <source>
        <dbReference type="RuleBase" id="RU000477"/>
    </source>
</evidence>
<dbReference type="PANTHER" id="PTHR19139">
    <property type="entry name" value="AQUAPORIN TRANSPORTER"/>
    <property type="match status" value="1"/>
</dbReference>
<comment type="similarity">
    <text evidence="2 8">Belongs to the MIP/aquaporin (TC 1.A.8) family.</text>
</comment>
<accession>A0A3P3YMV6</accession>
<name>A0A3P3YMV6_PLABS</name>
<protein>
    <recommendedName>
        <fullName evidence="12">Aquaporin</fullName>
    </recommendedName>
</protein>
<feature type="transmembrane region" description="Helical" evidence="9">
    <location>
        <begin position="137"/>
        <end position="157"/>
    </location>
</feature>
<keyword evidence="6 9" id="KW-1133">Transmembrane helix</keyword>
<evidence type="ECO:0000256" key="5">
    <source>
        <dbReference type="ARBA" id="ARBA00022692"/>
    </source>
</evidence>
<dbReference type="GO" id="GO:0005886">
    <property type="term" value="C:plasma membrane"/>
    <property type="evidence" value="ECO:0007669"/>
    <property type="project" value="UniProtKB-SubCell"/>
</dbReference>
<evidence type="ECO:0000256" key="7">
    <source>
        <dbReference type="ARBA" id="ARBA00023136"/>
    </source>
</evidence>
<keyword evidence="4" id="KW-1003">Cell membrane</keyword>
<evidence type="ECO:0000256" key="2">
    <source>
        <dbReference type="ARBA" id="ARBA00006175"/>
    </source>
</evidence>
<feature type="transmembrane region" description="Helical" evidence="9">
    <location>
        <begin position="219"/>
        <end position="243"/>
    </location>
</feature>
<dbReference type="Proteomes" id="UP000290189">
    <property type="component" value="Unassembled WGS sequence"/>
</dbReference>
<feature type="transmembrane region" description="Helical" evidence="9">
    <location>
        <begin position="94"/>
        <end position="116"/>
    </location>
</feature>
<reference evidence="10 11" key="1">
    <citation type="submission" date="2018-03" db="EMBL/GenBank/DDBJ databases">
        <authorList>
            <person name="Fogelqvist J."/>
        </authorList>
    </citation>
    <scope>NUCLEOTIDE SEQUENCE [LARGE SCALE GENOMIC DNA]</scope>
</reference>
<geneLocation type="mitochondrion" evidence="10"/>
<dbReference type="InterPro" id="IPR023271">
    <property type="entry name" value="Aquaporin-like"/>
</dbReference>
<keyword evidence="7 9" id="KW-0472">Membrane</keyword>
<dbReference type="Pfam" id="PF00230">
    <property type="entry name" value="MIP"/>
    <property type="match status" value="1"/>
</dbReference>
<dbReference type="Gene3D" id="1.20.1080.10">
    <property type="entry name" value="Glycerol uptake facilitator protein"/>
    <property type="match status" value="1"/>
</dbReference>
<feature type="transmembrane region" description="Helical" evidence="9">
    <location>
        <begin position="177"/>
        <end position="199"/>
    </location>
</feature>
<keyword evidence="3 8" id="KW-0813">Transport</keyword>
<evidence type="ECO:0000256" key="4">
    <source>
        <dbReference type="ARBA" id="ARBA00022475"/>
    </source>
</evidence>
<dbReference type="InterPro" id="IPR000425">
    <property type="entry name" value="MIP"/>
</dbReference>
<organism evidence="10 11">
    <name type="scientific">Plasmodiophora brassicae</name>
    <name type="common">Clubroot disease agent</name>
    <dbReference type="NCBI Taxonomy" id="37360"/>
    <lineage>
        <taxon>Eukaryota</taxon>
        <taxon>Sar</taxon>
        <taxon>Rhizaria</taxon>
        <taxon>Endomyxa</taxon>
        <taxon>Phytomyxea</taxon>
        <taxon>Plasmodiophorida</taxon>
        <taxon>Plasmodiophoridae</taxon>
        <taxon>Plasmodiophora</taxon>
    </lineage>
</organism>
<dbReference type="InterPro" id="IPR034294">
    <property type="entry name" value="Aquaporin_transptr"/>
</dbReference>
<dbReference type="PANTHER" id="PTHR19139:SF199">
    <property type="entry name" value="MIP17260P"/>
    <property type="match status" value="1"/>
</dbReference>
<dbReference type="GO" id="GO:0015250">
    <property type="term" value="F:water channel activity"/>
    <property type="evidence" value="ECO:0007669"/>
    <property type="project" value="TreeGrafter"/>
</dbReference>
<dbReference type="InterPro" id="IPR022357">
    <property type="entry name" value="MIP_CS"/>
</dbReference>
<comment type="subcellular location">
    <subcellularLocation>
        <location evidence="1">Cell membrane</location>
        <topology evidence="1">Multi-pass membrane protein</topology>
    </subcellularLocation>
</comment>
<evidence type="ECO:0000313" key="11">
    <source>
        <dbReference type="Proteomes" id="UP000290189"/>
    </source>
</evidence>
<evidence type="ECO:0000256" key="6">
    <source>
        <dbReference type="ARBA" id="ARBA00022989"/>
    </source>
</evidence>
<evidence type="ECO:0000256" key="1">
    <source>
        <dbReference type="ARBA" id="ARBA00004651"/>
    </source>
</evidence>
<evidence type="ECO:0000256" key="9">
    <source>
        <dbReference type="SAM" id="Phobius"/>
    </source>
</evidence>
<sequence length="311" mass="31750">MCHHPALSGGRARARCPRPSSYLTIACMPTDTALRAMPSVVLNKSSSLMSPPAEVFYPHRAVAAEFIGTCIFVMTSVLAVSSAVVGNADADSKVLLIATAFGVSLIVVIYSCAGVSGGHINPAVTLALALAGHIDPIMAVAYGVAQCLGAILGAALADGIVPTVAGALSLGPNVTLGAGFLAEVVGTAFLVMTVFSTAVQTSRGRSTPDKDSLRAQAPLVIGMSVWATHLALIGVTGCGINPARWLGTFVVLKFWEQAAWTQAWIYIVGPIIGACLALVGQVVLYGDVRPNDGAVVVVATPTAATKTAKSP</sequence>
<dbReference type="AlphaFoldDB" id="A0A3P3YMV6"/>
<dbReference type="PRINTS" id="PR00783">
    <property type="entry name" value="MINTRINSICP"/>
</dbReference>
<keyword evidence="10" id="KW-0496">Mitochondrion</keyword>
<dbReference type="EMBL" id="OVEO01000018">
    <property type="protein sequence ID" value="SPR01545.1"/>
    <property type="molecule type" value="Genomic_DNA"/>
</dbReference>
<evidence type="ECO:0000256" key="3">
    <source>
        <dbReference type="ARBA" id="ARBA00022448"/>
    </source>
</evidence>
<evidence type="ECO:0008006" key="12">
    <source>
        <dbReference type="Google" id="ProtNLM"/>
    </source>
</evidence>
<dbReference type="SUPFAM" id="SSF81338">
    <property type="entry name" value="Aquaporin-like"/>
    <property type="match status" value="1"/>
</dbReference>
<evidence type="ECO:0000313" key="10">
    <source>
        <dbReference type="EMBL" id="SPR01545.1"/>
    </source>
</evidence>
<dbReference type="PROSITE" id="PS00221">
    <property type="entry name" value="MIP"/>
    <property type="match status" value="1"/>
</dbReference>